<dbReference type="PANTHER" id="PTHR22990">
    <property type="entry name" value="F-BOX ONLY PROTEIN"/>
    <property type="match status" value="1"/>
</dbReference>
<organism evidence="7 8">
    <name type="scientific">Pseudonocardia adelaidensis</name>
    <dbReference type="NCBI Taxonomy" id="648754"/>
    <lineage>
        <taxon>Bacteria</taxon>
        <taxon>Bacillati</taxon>
        <taxon>Actinomycetota</taxon>
        <taxon>Actinomycetes</taxon>
        <taxon>Pseudonocardiales</taxon>
        <taxon>Pseudonocardiaceae</taxon>
        <taxon>Pseudonocardia</taxon>
    </lineage>
</organism>
<dbReference type="Proteomes" id="UP001500804">
    <property type="component" value="Unassembled WGS sequence"/>
</dbReference>
<dbReference type="InterPro" id="IPR006626">
    <property type="entry name" value="PbH1"/>
</dbReference>
<evidence type="ECO:0000256" key="1">
    <source>
        <dbReference type="ARBA" id="ARBA00004906"/>
    </source>
</evidence>
<keyword evidence="2" id="KW-0677">Repeat</keyword>
<feature type="compositionally biased region" description="Basic and acidic residues" evidence="4">
    <location>
        <begin position="24"/>
        <end position="46"/>
    </location>
</feature>
<feature type="chain" id="PRO_5045472814" description="Right handed beta helix domain-containing protein" evidence="5">
    <location>
        <begin position="18"/>
        <end position="435"/>
    </location>
</feature>
<keyword evidence="5" id="KW-0732">Signal</keyword>
<sequence>MLGVLLAVTALLAGACANPTPDPLTRKEAAPDEKVDPAKPCTREASGDSGGGQPGGAPKAAFDAGSNTINLTGGDGVTLASLAQKVSGNALRNAGDGVWELRADIAVTNGASLRIAAPEVKWLKLISENGKFASLKPSGGGLEVVGTCITSWEPGANAADTNLDDGRGYLLARDGAQMNIDHAEIRFLGNSTVESYGLSWRTEGTTGKITNSVVSNNYFGLYSYDVGGLVISDNEFHDNKLYGVDPHTGSHNLTIERNVVHDNGKHGIILAEDCTDSVIRDNTVYRNNHHGIVLYLRSDRNTIEGNDSFANAAQGININESNDSIIRGNRVYDNNESGIGVTQTSENNLLENNQARGNKQDGVRVVSESARNTVRANTVGENGRYGVYVDIDGDVDIADNVIFANRSGIMLKGSAAVPDGDNEIFDNQQAAILND</sequence>
<dbReference type="InterPro" id="IPR012334">
    <property type="entry name" value="Pectin_lyas_fold"/>
</dbReference>
<comment type="caution">
    <text evidence="7">The sequence shown here is derived from an EMBL/GenBank/DDBJ whole genome shotgun (WGS) entry which is preliminary data.</text>
</comment>
<evidence type="ECO:0000313" key="8">
    <source>
        <dbReference type="Proteomes" id="UP001500804"/>
    </source>
</evidence>
<feature type="signal peptide" evidence="5">
    <location>
        <begin position="1"/>
        <end position="17"/>
    </location>
</feature>
<dbReference type="PANTHER" id="PTHR22990:SF15">
    <property type="entry name" value="F-BOX ONLY PROTEIN 10"/>
    <property type="match status" value="1"/>
</dbReference>
<keyword evidence="3" id="KW-0833">Ubl conjugation pathway</keyword>
<accession>A0ABP9NHG6</accession>
<evidence type="ECO:0000259" key="6">
    <source>
        <dbReference type="Pfam" id="PF13229"/>
    </source>
</evidence>
<proteinExistence type="predicted"/>
<evidence type="ECO:0000256" key="3">
    <source>
        <dbReference type="ARBA" id="ARBA00022786"/>
    </source>
</evidence>
<dbReference type="NCBIfam" id="TIGR03804">
    <property type="entry name" value="para_beta_helix"/>
    <property type="match status" value="2"/>
</dbReference>
<evidence type="ECO:0000256" key="2">
    <source>
        <dbReference type="ARBA" id="ARBA00022737"/>
    </source>
</evidence>
<feature type="domain" description="Right handed beta helix" evidence="6">
    <location>
        <begin position="279"/>
        <end position="416"/>
    </location>
</feature>
<name>A0ABP9NHG6_9PSEU</name>
<feature type="region of interest" description="Disordered" evidence="4">
    <location>
        <begin position="17"/>
        <end position="63"/>
    </location>
</feature>
<dbReference type="InterPro" id="IPR051550">
    <property type="entry name" value="SCF-Subunits/Alg-Epimerases"/>
</dbReference>
<gene>
    <name evidence="7" type="ORF">GCM10023320_21360</name>
</gene>
<dbReference type="RefSeq" id="WP_345604773.1">
    <property type="nucleotide sequence ID" value="NZ_BAABJO010000007.1"/>
</dbReference>
<evidence type="ECO:0000256" key="4">
    <source>
        <dbReference type="SAM" id="MobiDB-lite"/>
    </source>
</evidence>
<keyword evidence="8" id="KW-1185">Reference proteome</keyword>
<dbReference type="InterPro" id="IPR011050">
    <property type="entry name" value="Pectin_lyase_fold/virulence"/>
</dbReference>
<evidence type="ECO:0000313" key="7">
    <source>
        <dbReference type="EMBL" id="GAA5118070.1"/>
    </source>
</evidence>
<comment type="pathway">
    <text evidence="1">Protein modification; protein ubiquitination.</text>
</comment>
<dbReference type="EMBL" id="BAABJO010000007">
    <property type="protein sequence ID" value="GAA5118070.1"/>
    <property type="molecule type" value="Genomic_DNA"/>
</dbReference>
<dbReference type="Gene3D" id="2.160.20.10">
    <property type="entry name" value="Single-stranded right-handed beta-helix, Pectin lyase-like"/>
    <property type="match status" value="1"/>
</dbReference>
<evidence type="ECO:0000256" key="5">
    <source>
        <dbReference type="SAM" id="SignalP"/>
    </source>
</evidence>
<dbReference type="InterPro" id="IPR022441">
    <property type="entry name" value="Para_beta_helix_rpt-2"/>
</dbReference>
<protein>
    <recommendedName>
        <fullName evidence="6">Right handed beta helix domain-containing protein</fullName>
    </recommendedName>
</protein>
<dbReference type="Pfam" id="PF13229">
    <property type="entry name" value="Beta_helix"/>
    <property type="match status" value="1"/>
</dbReference>
<reference evidence="8" key="1">
    <citation type="journal article" date="2019" name="Int. J. Syst. Evol. Microbiol.">
        <title>The Global Catalogue of Microorganisms (GCM) 10K type strain sequencing project: providing services to taxonomists for standard genome sequencing and annotation.</title>
        <authorList>
            <consortium name="The Broad Institute Genomics Platform"/>
            <consortium name="The Broad Institute Genome Sequencing Center for Infectious Disease"/>
            <person name="Wu L."/>
            <person name="Ma J."/>
        </authorList>
    </citation>
    <scope>NUCLEOTIDE SEQUENCE [LARGE SCALE GENOMIC DNA]</scope>
    <source>
        <strain evidence="8">JCM 18302</strain>
    </source>
</reference>
<dbReference type="InterPro" id="IPR039448">
    <property type="entry name" value="Beta_helix"/>
</dbReference>
<dbReference type="SMART" id="SM00710">
    <property type="entry name" value="PbH1"/>
    <property type="match status" value="9"/>
</dbReference>
<dbReference type="SUPFAM" id="SSF51126">
    <property type="entry name" value="Pectin lyase-like"/>
    <property type="match status" value="2"/>
</dbReference>